<feature type="signal peptide" evidence="1">
    <location>
        <begin position="1"/>
        <end position="16"/>
    </location>
</feature>
<keyword evidence="3" id="KW-1185">Reference proteome</keyword>
<evidence type="ECO:0000256" key="1">
    <source>
        <dbReference type="SAM" id="SignalP"/>
    </source>
</evidence>
<dbReference type="EMBL" id="JAAVMX010000007">
    <property type="protein sequence ID" value="KAF4506662.1"/>
    <property type="molecule type" value="Genomic_DNA"/>
</dbReference>
<comment type="caution">
    <text evidence="2">The sequence shown here is derived from an EMBL/GenBank/DDBJ whole genome shotgun (WGS) entry which is preliminary data.</text>
</comment>
<gene>
    <name evidence="2" type="ORF">G6O67_006725</name>
</gene>
<protein>
    <submittedName>
        <fullName evidence="2">Uncharacterized protein</fullName>
    </submittedName>
</protein>
<dbReference type="Proteomes" id="UP000557566">
    <property type="component" value="Unassembled WGS sequence"/>
</dbReference>
<organism evidence="2 3">
    <name type="scientific">Ophiocordyceps sinensis</name>
    <dbReference type="NCBI Taxonomy" id="72228"/>
    <lineage>
        <taxon>Eukaryota</taxon>
        <taxon>Fungi</taxon>
        <taxon>Dikarya</taxon>
        <taxon>Ascomycota</taxon>
        <taxon>Pezizomycotina</taxon>
        <taxon>Sordariomycetes</taxon>
        <taxon>Hypocreomycetidae</taxon>
        <taxon>Hypocreales</taxon>
        <taxon>Ophiocordycipitaceae</taxon>
        <taxon>Ophiocordyceps</taxon>
    </lineage>
</organism>
<reference evidence="2 3" key="1">
    <citation type="journal article" date="2020" name="Genome Biol. Evol.">
        <title>A new high-quality draft genome assembly of the Chinese cordyceps Ophiocordyceps sinensis.</title>
        <authorList>
            <person name="Shu R."/>
            <person name="Zhang J."/>
            <person name="Meng Q."/>
            <person name="Zhang H."/>
            <person name="Zhou G."/>
            <person name="Li M."/>
            <person name="Wu P."/>
            <person name="Zhao Y."/>
            <person name="Chen C."/>
            <person name="Qin Q."/>
        </authorList>
    </citation>
    <scope>NUCLEOTIDE SEQUENCE [LARGE SCALE GENOMIC DNA]</scope>
    <source>
        <strain evidence="2 3">IOZ07</strain>
    </source>
</reference>
<name>A0A8H4PL18_9HYPO</name>
<evidence type="ECO:0000313" key="2">
    <source>
        <dbReference type="EMBL" id="KAF4506662.1"/>
    </source>
</evidence>
<dbReference type="AlphaFoldDB" id="A0A8H4PL18"/>
<accession>A0A8H4PL18</accession>
<dbReference type="OrthoDB" id="10374975at2759"/>
<keyword evidence="1" id="KW-0732">Signal</keyword>
<sequence>MKLTVVVATLYGLALASPTPPAAEKKLPWHEANLGIATKLSPLEFARQPEHIQGTWFYCWRFDGPRRLWPDENYTSFEDCRAKHYKAAWVPGNSSAPCDSDTGYKLENCGTIAYCMQYDIEGDQPFPALFDSSDECSDFYESGPTVEA</sequence>
<proteinExistence type="predicted"/>
<evidence type="ECO:0000313" key="3">
    <source>
        <dbReference type="Proteomes" id="UP000557566"/>
    </source>
</evidence>
<feature type="chain" id="PRO_5034304156" evidence="1">
    <location>
        <begin position="17"/>
        <end position="148"/>
    </location>
</feature>